<dbReference type="AlphaFoldDB" id="A0A1D1YDQ9"/>
<evidence type="ECO:0000259" key="2">
    <source>
        <dbReference type="Pfam" id="PF12776"/>
    </source>
</evidence>
<proteinExistence type="predicted"/>
<feature type="region of interest" description="Disordered" evidence="1">
    <location>
        <begin position="168"/>
        <end position="200"/>
    </location>
</feature>
<sequence>MKASKKGTPNFRWTHVMSQFLVTFLVEQARAGFKVGKSFKRPALVAAAKAISEKFNVLVTESHVENRMRTLKNRFAQIQKLREMSDVEWDDDDKKVIMDPRRCAEHVVANPKDEPFVNKTIDFYEEMCIICGDYQATKGFVKGLTDEISDEALLMICDNTVPTLHNLKGTEDDDMVESTKPTPTKGASSTSTEKLKHCGGKRKRDSTVQMIQELASKIGELAAAIRNNQGQQMANDLYKAVMKCEGYSEDSLELAFDYLMEHETWARSFMAKTELRRQAWVSRFISSRQG</sequence>
<organism evidence="3">
    <name type="scientific">Anthurium amnicola</name>
    <dbReference type="NCBI Taxonomy" id="1678845"/>
    <lineage>
        <taxon>Eukaryota</taxon>
        <taxon>Viridiplantae</taxon>
        <taxon>Streptophyta</taxon>
        <taxon>Embryophyta</taxon>
        <taxon>Tracheophyta</taxon>
        <taxon>Spermatophyta</taxon>
        <taxon>Magnoliopsida</taxon>
        <taxon>Liliopsida</taxon>
        <taxon>Araceae</taxon>
        <taxon>Pothoideae</taxon>
        <taxon>Potheae</taxon>
        <taxon>Anthurium</taxon>
    </lineage>
</organism>
<dbReference type="PANTHER" id="PTHR46929:SF23">
    <property type="entry name" value="L10-INTERACTING MYB DOMAIN-CONTAINING PROTEIN-LIKE"/>
    <property type="match status" value="1"/>
</dbReference>
<gene>
    <name evidence="3" type="primary">def1_1</name>
    <name evidence="3" type="ORF">g.28489</name>
</gene>
<feature type="domain" description="Myb/SANT-like" evidence="2">
    <location>
        <begin position="12"/>
        <end position="97"/>
    </location>
</feature>
<reference evidence="3" key="1">
    <citation type="submission" date="2015-07" db="EMBL/GenBank/DDBJ databases">
        <title>Transcriptome Assembly of Anthurium amnicola.</title>
        <authorList>
            <person name="Suzuki J."/>
        </authorList>
    </citation>
    <scope>NUCLEOTIDE SEQUENCE</scope>
</reference>
<accession>A0A1D1YDQ9</accession>
<evidence type="ECO:0000313" key="3">
    <source>
        <dbReference type="EMBL" id="JAT52781.1"/>
    </source>
</evidence>
<protein>
    <submittedName>
        <fullName evidence="3">Peptide deformylase 1</fullName>
    </submittedName>
</protein>
<evidence type="ECO:0000256" key="1">
    <source>
        <dbReference type="SAM" id="MobiDB-lite"/>
    </source>
</evidence>
<dbReference type="InterPro" id="IPR024752">
    <property type="entry name" value="Myb/SANT-like_dom"/>
</dbReference>
<name>A0A1D1YDQ9_9ARAE</name>
<dbReference type="PANTHER" id="PTHR46929">
    <property type="entry name" value="EXPRESSED PROTEIN"/>
    <property type="match status" value="1"/>
</dbReference>
<dbReference type="Pfam" id="PF12776">
    <property type="entry name" value="Myb_DNA-bind_3"/>
    <property type="match status" value="1"/>
</dbReference>
<feature type="compositionally biased region" description="Polar residues" evidence="1">
    <location>
        <begin position="179"/>
        <end position="192"/>
    </location>
</feature>
<dbReference type="EMBL" id="GDJX01015155">
    <property type="protein sequence ID" value="JAT52781.1"/>
    <property type="molecule type" value="Transcribed_RNA"/>
</dbReference>